<evidence type="ECO:0000256" key="2">
    <source>
        <dbReference type="ARBA" id="ARBA00023125"/>
    </source>
</evidence>
<dbReference type="PANTHER" id="PTHR46797">
    <property type="entry name" value="HTH-TYPE TRANSCRIPTIONAL REGULATOR"/>
    <property type="match status" value="1"/>
</dbReference>
<evidence type="ECO:0000256" key="1">
    <source>
        <dbReference type="ARBA" id="ARBA00023015"/>
    </source>
</evidence>
<reference evidence="5" key="1">
    <citation type="journal article" date="2020" name="J. ISSAAS">
        <title>Lactobacilli and other gastrointestinal microbiota of Peromyscus leucopus, reservoir host for agents of Lyme disease and other zoonoses in North America.</title>
        <authorList>
            <person name="Milovic A."/>
            <person name="Bassam K."/>
            <person name="Shao H."/>
            <person name="Chatzistamou I."/>
            <person name="Tufts D.M."/>
            <person name="Diuk-Wasser M."/>
            <person name="Barbour A.G."/>
        </authorList>
    </citation>
    <scope>NUCLEOTIDE SEQUENCE</scope>
    <source>
        <strain evidence="5">LL50</strain>
    </source>
</reference>
<dbReference type="AlphaFoldDB" id="A0A650F5C1"/>
<evidence type="ECO:0000313" key="5">
    <source>
        <dbReference type="EMBL" id="QGT51395.1"/>
    </source>
</evidence>
<accession>A0A650F5C1</accession>
<dbReference type="GO" id="GO:0005829">
    <property type="term" value="C:cytosol"/>
    <property type="evidence" value="ECO:0007669"/>
    <property type="project" value="TreeGrafter"/>
</dbReference>
<dbReference type="SUPFAM" id="SSF47413">
    <property type="entry name" value="lambda repressor-like DNA-binding domains"/>
    <property type="match status" value="1"/>
</dbReference>
<dbReference type="Gene3D" id="1.10.260.40">
    <property type="entry name" value="lambda repressor-like DNA-binding domains"/>
    <property type="match status" value="1"/>
</dbReference>
<protein>
    <recommendedName>
        <fullName evidence="4">HTH cro/C1-type domain-containing protein</fullName>
    </recommendedName>
</protein>
<keyword evidence="3" id="KW-0804">Transcription</keyword>
<dbReference type="CDD" id="cd00093">
    <property type="entry name" value="HTH_XRE"/>
    <property type="match status" value="1"/>
</dbReference>
<evidence type="ECO:0000259" key="4">
    <source>
        <dbReference type="PROSITE" id="PS50943"/>
    </source>
</evidence>
<name>A0A650F5C1_9SPIO</name>
<dbReference type="InterPro" id="IPR050807">
    <property type="entry name" value="TransReg_Diox_bact_type"/>
</dbReference>
<evidence type="ECO:0000256" key="3">
    <source>
        <dbReference type="ARBA" id="ARBA00023163"/>
    </source>
</evidence>
<proteinExistence type="predicted"/>
<dbReference type="SMART" id="SM00530">
    <property type="entry name" value="HTH_XRE"/>
    <property type="match status" value="1"/>
</dbReference>
<organism evidence="5">
    <name type="scientific">uncultured Spirochaetaceae bacterium</name>
    <dbReference type="NCBI Taxonomy" id="201186"/>
    <lineage>
        <taxon>Bacteria</taxon>
        <taxon>Pseudomonadati</taxon>
        <taxon>Spirochaetota</taxon>
        <taxon>Spirochaetia</taxon>
        <taxon>Spirochaetales</taxon>
        <taxon>Spirochaetaceae</taxon>
        <taxon>environmental samples</taxon>
    </lineage>
</organism>
<keyword evidence="1" id="KW-0805">Transcription regulation</keyword>
<keyword evidence="2" id="KW-0238">DNA-binding</keyword>
<dbReference type="GO" id="GO:0003700">
    <property type="term" value="F:DNA-binding transcription factor activity"/>
    <property type="evidence" value="ECO:0007669"/>
    <property type="project" value="TreeGrafter"/>
</dbReference>
<feature type="domain" description="HTH cro/C1-type" evidence="4">
    <location>
        <begin position="12"/>
        <end position="66"/>
    </location>
</feature>
<sequence>MEDIKKTFGRNVRKYREQLEWTQAELAEKIDISTAFMTHIEHGTRGVSMETVEILARTFGICYADLFEEDSSKKSKINVKLAAQKFKKELVSYIAAEIDNFFESEAFMSP</sequence>
<dbReference type="PROSITE" id="PS50943">
    <property type="entry name" value="HTH_CROC1"/>
    <property type="match status" value="1"/>
</dbReference>
<dbReference type="PANTHER" id="PTHR46797:SF23">
    <property type="entry name" value="HTH-TYPE TRANSCRIPTIONAL REGULATOR SUTR"/>
    <property type="match status" value="1"/>
</dbReference>
<dbReference type="GO" id="GO:0003677">
    <property type="term" value="F:DNA binding"/>
    <property type="evidence" value="ECO:0007669"/>
    <property type="project" value="UniProtKB-KW"/>
</dbReference>
<gene>
    <name evidence="5" type="ORF">Unknown280_0870</name>
</gene>
<dbReference type="InterPro" id="IPR010982">
    <property type="entry name" value="Lambda_DNA-bd_dom_sf"/>
</dbReference>
<dbReference type="InterPro" id="IPR001387">
    <property type="entry name" value="Cro/C1-type_HTH"/>
</dbReference>
<dbReference type="EMBL" id="MN577574">
    <property type="protein sequence ID" value="QGT51395.1"/>
    <property type="molecule type" value="Genomic_DNA"/>
</dbReference>
<dbReference type="Pfam" id="PF01381">
    <property type="entry name" value="HTH_3"/>
    <property type="match status" value="1"/>
</dbReference>